<dbReference type="AlphaFoldDB" id="A0A399RYG8"/>
<dbReference type="InterPro" id="IPR036709">
    <property type="entry name" value="Autotransporte_beta_dom_sf"/>
</dbReference>
<organism evidence="2 3">
    <name type="scientific">Pontibacter oryzae</name>
    <dbReference type="NCBI Taxonomy" id="2304593"/>
    <lineage>
        <taxon>Bacteria</taxon>
        <taxon>Pseudomonadati</taxon>
        <taxon>Bacteroidota</taxon>
        <taxon>Cytophagia</taxon>
        <taxon>Cytophagales</taxon>
        <taxon>Hymenobacteraceae</taxon>
        <taxon>Pontibacter</taxon>
    </lineage>
</organism>
<accession>A0A399RYG8</accession>
<dbReference type="Proteomes" id="UP000266005">
    <property type="component" value="Unassembled WGS sequence"/>
</dbReference>
<evidence type="ECO:0000313" key="3">
    <source>
        <dbReference type="Proteomes" id="UP000266005"/>
    </source>
</evidence>
<name>A0A399RYG8_9BACT</name>
<dbReference type="SUPFAM" id="SSF103515">
    <property type="entry name" value="Autotransporter"/>
    <property type="match status" value="1"/>
</dbReference>
<reference evidence="3" key="1">
    <citation type="submission" date="2018-08" db="EMBL/GenBank/DDBJ databases">
        <title>Mucilaginibacter sp. MYSH2.</title>
        <authorList>
            <person name="Seo T."/>
        </authorList>
    </citation>
    <scope>NUCLEOTIDE SEQUENCE [LARGE SCALE GENOMIC DNA]</scope>
    <source>
        <strain evidence="3">KIRAN</strain>
    </source>
</reference>
<gene>
    <name evidence="2" type="ORF">D1627_13360</name>
</gene>
<feature type="chain" id="PRO_5017290498" evidence="1">
    <location>
        <begin position="19"/>
        <end position="265"/>
    </location>
</feature>
<protein>
    <submittedName>
        <fullName evidence="2">DUF2490 domain-containing protein</fullName>
    </submittedName>
</protein>
<comment type="caution">
    <text evidence="2">The sequence shown here is derived from an EMBL/GenBank/DDBJ whole genome shotgun (WGS) entry which is preliminary data.</text>
</comment>
<keyword evidence="3" id="KW-1185">Reference proteome</keyword>
<feature type="signal peptide" evidence="1">
    <location>
        <begin position="1"/>
        <end position="18"/>
    </location>
</feature>
<keyword evidence="1" id="KW-0732">Signal</keyword>
<dbReference type="OrthoDB" id="982903at2"/>
<sequence>MKKLYVILLSLFPLLAQAQSKINASTTIWPAFQASIGTGESGAVFLRTDLRVNTDSNFNDLAKSGIFSNVERVELSAGYEHALSEHWRGGAVVRYAIENYPKIGFYGLFMRHSGALKSLYFNKQLLFEYASQEDQDAFGRFRLSAELGKRLPLGEKFIIPSIGYEAMVLSDFGNGEQNSDQLERTIDRTRLRLSINYELTENLRINPYFMRQTDYYYVDIPPVYNELGVLEKQGYTTKRNRITPIIGLELKWSINDKPTTASFTY</sequence>
<dbReference type="EMBL" id="QWGE01000004">
    <property type="protein sequence ID" value="RIJ36816.1"/>
    <property type="molecule type" value="Genomic_DNA"/>
</dbReference>
<evidence type="ECO:0000313" key="2">
    <source>
        <dbReference type="EMBL" id="RIJ36816.1"/>
    </source>
</evidence>
<evidence type="ECO:0000256" key="1">
    <source>
        <dbReference type="SAM" id="SignalP"/>
    </source>
</evidence>
<dbReference type="RefSeq" id="WP_119432753.1">
    <property type="nucleotide sequence ID" value="NZ_QWGE01000004.1"/>
</dbReference>
<proteinExistence type="predicted"/>